<keyword evidence="7" id="KW-0175">Coiled coil</keyword>
<keyword evidence="3" id="KW-0732">Signal</keyword>
<dbReference type="Proteomes" id="UP000245921">
    <property type="component" value="Unassembled WGS sequence"/>
</dbReference>
<dbReference type="PROSITE" id="PS50198">
    <property type="entry name" value="PPIC_PPIASE_2"/>
    <property type="match status" value="1"/>
</dbReference>
<evidence type="ECO:0000256" key="3">
    <source>
        <dbReference type="ARBA" id="ARBA00022729"/>
    </source>
</evidence>
<keyword evidence="5 6" id="KW-0413">Isomerase</keyword>
<dbReference type="Gene3D" id="3.10.50.40">
    <property type="match status" value="1"/>
</dbReference>
<dbReference type="InterPro" id="IPR046357">
    <property type="entry name" value="PPIase_dom_sf"/>
</dbReference>
<dbReference type="EC" id="5.2.1.8" evidence="2"/>
<evidence type="ECO:0000259" key="9">
    <source>
        <dbReference type="PROSITE" id="PS50198"/>
    </source>
</evidence>
<dbReference type="InterPro" id="IPR027304">
    <property type="entry name" value="Trigger_fact/SurA_dom_sf"/>
</dbReference>
<protein>
    <recommendedName>
        <fullName evidence="2">peptidylprolyl isomerase</fullName>
        <ecNumber evidence="2">5.2.1.8</ecNumber>
    </recommendedName>
</protein>
<evidence type="ECO:0000256" key="8">
    <source>
        <dbReference type="SAM" id="Phobius"/>
    </source>
</evidence>
<dbReference type="InterPro" id="IPR000297">
    <property type="entry name" value="PPIase_PpiC"/>
</dbReference>
<dbReference type="GO" id="GO:0003755">
    <property type="term" value="F:peptidyl-prolyl cis-trans isomerase activity"/>
    <property type="evidence" value="ECO:0007669"/>
    <property type="project" value="UniProtKB-KW"/>
</dbReference>
<comment type="caution">
    <text evidence="10">The sequence shown here is derived from an EMBL/GenBank/DDBJ whole genome shotgun (WGS) entry which is preliminary data.</text>
</comment>
<evidence type="ECO:0000313" key="11">
    <source>
        <dbReference type="Proteomes" id="UP000245921"/>
    </source>
</evidence>
<sequence>MNKWFIKHEKAISFVIAALFIVGIIWWSVAAYLSSSNQAAALNTQNEPVKDNAVLLLTLNGEELNYPYWVMNTELDTQYQGMLQQYKQYYNREIDPIFDSLSLKVSIANQLFDLKVMNYYAEQNELVPTDKELKDSLSIKVKEQLDQLKANPDQWEQIKNAYGSEKQIESILTNSIGSSIKQDTIFDNVKNDVAKVSRDEGLKYIEENFDSIKKDYEQVKAQHILITDEATANDVYKMLKDDEISFKDAAAKYSTDTANATSSGDLGWFGRGKMVKEFEDAAFNGNVNELIGPVKTQFGYHIINVQDKKVFNEPKDVFNFGDIYSEIENKVSNEKFKNWLVSYKEEMKFGKKYMDEKLQFAEDFNNNLENLDELEKLENELSLIAFYEDGQVSAEADTDYLAVYSNVTASLKNIYNTRLDSLTKFISFQGKLDEEVQKLSDEEIQEKITEIDKKMNEENADTSSLIDEKFKYSDVLDYRTAEKDLKGYGIESVEKAKEYKTNLENKLNIVSERRSKLLAELFYEYPSSTRIVQDYYKENPSDPKVKIAYSKLQIEQLKMYSNYLGGGSVLSMYLQQPIREIMLNIASVISTEESTNTKLDALEVGMDLSDVLEDENMKLSYLKQIKEIDSTYYKDIDKMIEEIETNLSSEATPLNEEPLSVN</sequence>
<evidence type="ECO:0000256" key="5">
    <source>
        <dbReference type="ARBA" id="ARBA00023235"/>
    </source>
</evidence>
<evidence type="ECO:0000256" key="4">
    <source>
        <dbReference type="ARBA" id="ARBA00023110"/>
    </source>
</evidence>
<evidence type="ECO:0000256" key="6">
    <source>
        <dbReference type="PROSITE-ProRule" id="PRU00278"/>
    </source>
</evidence>
<keyword evidence="8" id="KW-0472">Membrane</keyword>
<reference evidence="10 11" key="1">
    <citation type="submission" date="2018-05" db="EMBL/GenBank/DDBJ databases">
        <title>Genomic Encyclopedia of Type Strains, Phase IV (KMG-IV): sequencing the most valuable type-strain genomes for metagenomic binning, comparative biology and taxonomic classification.</title>
        <authorList>
            <person name="Goeker M."/>
        </authorList>
    </citation>
    <scope>NUCLEOTIDE SEQUENCE [LARGE SCALE GENOMIC DNA]</scope>
    <source>
        <strain evidence="10 11">DSM 24906</strain>
    </source>
</reference>
<evidence type="ECO:0000313" key="10">
    <source>
        <dbReference type="EMBL" id="PWJ91210.1"/>
    </source>
</evidence>
<gene>
    <name evidence="10" type="ORF">C7380_11112</name>
</gene>
<keyword evidence="11" id="KW-1185">Reference proteome</keyword>
<evidence type="ECO:0000256" key="7">
    <source>
        <dbReference type="SAM" id="Coils"/>
    </source>
</evidence>
<dbReference type="InterPro" id="IPR050245">
    <property type="entry name" value="PrsA_foldase"/>
</dbReference>
<evidence type="ECO:0000256" key="2">
    <source>
        <dbReference type="ARBA" id="ARBA00013194"/>
    </source>
</evidence>
<feature type="coiled-coil region" evidence="7">
    <location>
        <begin position="493"/>
        <end position="520"/>
    </location>
</feature>
<feature type="domain" description="PpiC" evidence="9">
    <location>
        <begin position="216"/>
        <end position="307"/>
    </location>
</feature>
<keyword evidence="8" id="KW-1133">Transmembrane helix</keyword>
<dbReference type="PANTHER" id="PTHR47245:SF1">
    <property type="entry name" value="FOLDASE PROTEIN PRSA"/>
    <property type="match status" value="1"/>
</dbReference>
<evidence type="ECO:0000256" key="1">
    <source>
        <dbReference type="ARBA" id="ARBA00000971"/>
    </source>
</evidence>
<keyword evidence="4 6" id="KW-0697">Rotamase</keyword>
<proteinExistence type="predicted"/>
<dbReference type="SUPFAM" id="SSF109998">
    <property type="entry name" value="Triger factor/SurA peptide-binding domain-like"/>
    <property type="match status" value="1"/>
</dbReference>
<feature type="transmembrane region" description="Helical" evidence="8">
    <location>
        <begin position="12"/>
        <end position="33"/>
    </location>
</feature>
<dbReference type="RefSeq" id="WP_109605034.1">
    <property type="nucleotide sequence ID" value="NZ_QGGI01000011.1"/>
</dbReference>
<dbReference type="EMBL" id="QGGI01000011">
    <property type="protein sequence ID" value="PWJ91210.1"/>
    <property type="molecule type" value="Genomic_DNA"/>
</dbReference>
<comment type="catalytic activity">
    <reaction evidence="1">
        <text>[protein]-peptidylproline (omega=180) = [protein]-peptidylproline (omega=0)</text>
        <dbReference type="Rhea" id="RHEA:16237"/>
        <dbReference type="Rhea" id="RHEA-COMP:10747"/>
        <dbReference type="Rhea" id="RHEA-COMP:10748"/>
        <dbReference type="ChEBI" id="CHEBI:83833"/>
        <dbReference type="ChEBI" id="CHEBI:83834"/>
        <dbReference type="EC" id="5.2.1.8"/>
    </reaction>
</comment>
<accession>A0AA45HIH6</accession>
<name>A0AA45HIH6_9BACT</name>
<keyword evidence="8" id="KW-0812">Transmembrane</keyword>
<organism evidence="10 11">
    <name type="scientific">Oceanotoga teriensis</name>
    <dbReference type="NCBI Taxonomy" id="515440"/>
    <lineage>
        <taxon>Bacteria</taxon>
        <taxon>Thermotogati</taxon>
        <taxon>Thermotogota</taxon>
        <taxon>Thermotogae</taxon>
        <taxon>Petrotogales</taxon>
        <taxon>Petrotogaceae</taxon>
        <taxon>Oceanotoga</taxon>
    </lineage>
</organism>
<dbReference type="Pfam" id="PF13616">
    <property type="entry name" value="Rotamase_3"/>
    <property type="match status" value="1"/>
</dbReference>
<dbReference type="AlphaFoldDB" id="A0AA45HIH6"/>
<dbReference type="SUPFAM" id="SSF54534">
    <property type="entry name" value="FKBP-like"/>
    <property type="match status" value="1"/>
</dbReference>
<dbReference type="PANTHER" id="PTHR47245">
    <property type="entry name" value="PEPTIDYLPROLYL ISOMERASE"/>
    <property type="match status" value="1"/>
</dbReference>